<organism evidence="1 2">
    <name type="scientific">Methylobrevis pamukkalensis</name>
    <dbReference type="NCBI Taxonomy" id="1439726"/>
    <lineage>
        <taxon>Bacteria</taxon>
        <taxon>Pseudomonadati</taxon>
        <taxon>Pseudomonadota</taxon>
        <taxon>Alphaproteobacteria</taxon>
        <taxon>Hyphomicrobiales</taxon>
        <taxon>Pleomorphomonadaceae</taxon>
        <taxon>Methylobrevis</taxon>
    </lineage>
</organism>
<sequence length="184" mass="19434">MPSGARDGIGDGAKDGAGAVVRGLVIPDNPLVARPGLGNKLRRGLIDLLLWLPADDAARHIGPIADAADRLSADVLLLPLERVDDDDAAAAFEAAGCLHVWAERPAPSPASELFLSVYADSDRVCRRIPIRPEEVVALLRLLGRAEAGRCLQDPGFRRTIAARLPGLSVYDALRRTVVGACPAP</sequence>
<reference evidence="1 2" key="1">
    <citation type="submission" date="2016-07" db="EMBL/GenBank/DDBJ databases">
        <title>Draft Genome Sequence of Methylobrevis pamukkalensis PK2.</title>
        <authorList>
            <person name="Vasilenko O.V."/>
            <person name="Doronina N.V."/>
            <person name="Shmareva M.N."/>
            <person name="Tarlachkov S.V."/>
            <person name="Mustakhimov I."/>
            <person name="Trotsenko Y.A."/>
        </authorList>
    </citation>
    <scope>NUCLEOTIDE SEQUENCE [LARGE SCALE GENOMIC DNA]</scope>
    <source>
        <strain evidence="1 2">PK2</strain>
    </source>
</reference>
<dbReference type="EMBL" id="MCRJ01000039">
    <property type="protein sequence ID" value="ODN70791.1"/>
    <property type="molecule type" value="Genomic_DNA"/>
</dbReference>
<dbReference type="AlphaFoldDB" id="A0A1E3H5J0"/>
<evidence type="ECO:0000313" key="2">
    <source>
        <dbReference type="Proteomes" id="UP000094622"/>
    </source>
</evidence>
<dbReference type="Proteomes" id="UP000094622">
    <property type="component" value="Unassembled WGS sequence"/>
</dbReference>
<accession>A0A1E3H5J0</accession>
<protein>
    <submittedName>
        <fullName evidence="1">Uncharacterized protein</fullName>
    </submittedName>
</protein>
<gene>
    <name evidence="1" type="ORF">A6302_01895</name>
</gene>
<proteinExistence type="predicted"/>
<comment type="caution">
    <text evidence="1">The sequence shown here is derived from an EMBL/GenBank/DDBJ whole genome shotgun (WGS) entry which is preliminary data.</text>
</comment>
<name>A0A1E3H5J0_9HYPH</name>
<keyword evidence="2" id="KW-1185">Reference proteome</keyword>
<evidence type="ECO:0000313" key="1">
    <source>
        <dbReference type="EMBL" id="ODN70791.1"/>
    </source>
</evidence>